<feature type="domain" description="UBR-type" evidence="7">
    <location>
        <begin position="28"/>
        <end position="100"/>
    </location>
</feature>
<protein>
    <recommendedName>
        <fullName evidence="6">E3 ubiquitin-protein ligase</fullName>
        <ecNumber evidence="6">2.3.2.27</ecNumber>
    </recommendedName>
</protein>
<dbReference type="InterPro" id="IPR039164">
    <property type="entry name" value="UBR1-like"/>
</dbReference>
<dbReference type="SUPFAM" id="SSF54736">
    <property type="entry name" value="ClpS-like"/>
    <property type="match status" value="1"/>
</dbReference>
<name>A0ABR2WUV8_9FUNG</name>
<evidence type="ECO:0000259" key="7">
    <source>
        <dbReference type="PROSITE" id="PS51157"/>
    </source>
</evidence>
<evidence type="ECO:0000256" key="1">
    <source>
        <dbReference type="ARBA" id="ARBA00004906"/>
    </source>
</evidence>
<reference evidence="8 9" key="1">
    <citation type="submission" date="2023-04" db="EMBL/GenBank/DDBJ databases">
        <title>Genome of Basidiobolus ranarum AG-B5.</title>
        <authorList>
            <person name="Stajich J.E."/>
            <person name="Carter-House D."/>
            <person name="Gryganskyi A."/>
        </authorList>
    </citation>
    <scope>NUCLEOTIDE SEQUENCE [LARGE SCALE GENOMIC DNA]</scope>
    <source>
        <strain evidence="8 9">AG-B5</strain>
    </source>
</reference>
<organism evidence="8 9">
    <name type="scientific">Basidiobolus ranarum</name>
    <dbReference type="NCBI Taxonomy" id="34480"/>
    <lineage>
        <taxon>Eukaryota</taxon>
        <taxon>Fungi</taxon>
        <taxon>Fungi incertae sedis</taxon>
        <taxon>Zoopagomycota</taxon>
        <taxon>Entomophthoromycotina</taxon>
        <taxon>Basidiobolomycetes</taxon>
        <taxon>Basidiobolales</taxon>
        <taxon>Basidiobolaceae</taxon>
        <taxon>Basidiobolus</taxon>
    </lineage>
</organism>
<dbReference type="Gene3D" id="3.30.1390.10">
    <property type="match status" value="1"/>
</dbReference>
<sequence>ALFPDKDDLFLSDYCENDYKYSEAHRGKPCGHVFRRGEAIYWCRTCGLDDTCVLCSRCFQATDHQDHDTNFSINSGSGGCCDCGDFEAWKIPLRCVYHSPDYESSDDKSSTESEVDANQGIPEDLLISMRETIATVLDFILETCLLSPTRWHEQVFDLESIRREALTSGVYISPEEVEQTTYACILWNDESHNFDEVIAQIREATGGSTREATKIANKANSHGRAIVEISTDVERLIHIATSLFSIGLHVTIRSGRDTFREEVTGMLIDWLKELCSARRGEITSAYHGKVSDSLIQIVGDELGETWRNQPVNIKEILGISTFISEEIVRFDQLLLYDACLWKEAKVTLREFYVSLFANAPELKKFIASRFAITYTKLCENFLINDQELEESIMLFTVQIFTVPTLSAMLVREYSFITTMLVILRSYFLRGEILPQEAIDTVGALVDCESAAMSSRKYFHIFDDFRYLTCSENVKSIVPHEPLFLSQYIEFVSIFQGMNPIKRYVNQHIEFETQVAENAMNATLYLAELNRHFAGCYGNDGKMLGDAILRIVGQISFWMNFTRPGEFVYSPPSFKSERGITIIDYQVHSQFVSFHHPLHWFFGHLLENIECLQEETLRKYSWKSLFDLFKSGTLVEEAPDEGTKRLLMIFDHPIRVCALLAQIRAGIWVRNGFEIKDQAEQYLDPSLRENTFDLDLLIVQAAFSVLAPEQIILTILDRYALLDWFNGNLNSTLYDKPQMSVMIEELLHLFIICIGERFIIAKASMRERVMREIIHGCVRPIAYSELTERISERLTEYEAFDEILKQVTHFRPPDGVSDHGLYELEPEYYDKIDPYFIHYTRQDRDEAEEILKKRANSESILHVPTLLSLDDTPFSGLSNVIESRVFY</sequence>
<comment type="catalytic activity">
    <reaction evidence="6">
        <text>S-ubiquitinyl-[E2 ubiquitin-conjugating enzyme]-L-cysteine + [acceptor protein]-L-lysine = [E2 ubiquitin-conjugating enzyme]-L-cysteine + N(6)-ubiquitinyl-[acceptor protein]-L-lysine.</text>
        <dbReference type="EC" id="2.3.2.27"/>
    </reaction>
</comment>
<keyword evidence="9" id="KW-1185">Reference proteome</keyword>
<keyword evidence="8" id="KW-0012">Acyltransferase</keyword>
<comment type="caution">
    <text evidence="8">The sequence shown here is derived from an EMBL/GenBank/DDBJ whole genome shotgun (WGS) entry which is preliminary data.</text>
</comment>
<evidence type="ECO:0000256" key="2">
    <source>
        <dbReference type="ARBA" id="ARBA00022723"/>
    </source>
</evidence>
<keyword evidence="4 6" id="KW-0862">Zinc</keyword>
<comment type="pathway">
    <text evidence="1 6">Protein modification; protein ubiquitination.</text>
</comment>
<dbReference type="CDD" id="cd19673">
    <property type="entry name" value="UBR-box_UBR3"/>
    <property type="match status" value="1"/>
</dbReference>
<keyword evidence="3 6" id="KW-0863">Zinc-finger</keyword>
<accession>A0ABR2WUV8</accession>
<dbReference type="SUPFAM" id="SSF46785">
    <property type="entry name" value="Winged helix' DNA-binding domain"/>
    <property type="match status" value="1"/>
</dbReference>
<dbReference type="EMBL" id="JASJQH010000284">
    <property type="protein sequence ID" value="KAK9765319.1"/>
    <property type="molecule type" value="Genomic_DNA"/>
</dbReference>
<dbReference type="PROSITE" id="PS51157">
    <property type="entry name" value="ZF_UBR"/>
    <property type="match status" value="1"/>
</dbReference>
<dbReference type="GO" id="GO:0061630">
    <property type="term" value="F:ubiquitin protein ligase activity"/>
    <property type="evidence" value="ECO:0007669"/>
    <property type="project" value="UniProtKB-EC"/>
</dbReference>
<evidence type="ECO:0000256" key="3">
    <source>
        <dbReference type="ARBA" id="ARBA00022771"/>
    </source>
</evidence>
<dbReference type="InterPro" id="IPR055194">
    <property type="entry name" value="UBR1-like_WH"/>
</dbReference>
<dbReference type="InterPro" id="IPR036390">
    <property type="entry name" value="WH_DNA-bd_sf"/>
</dbReference>
<evidence type="ECO:0000256" key="6">
    <source>
        <dbReference type="RuleBase" id="RU366018"/>
    </source>
</evidence>
<dbReference type="PANTHER" id="PTHR21497:SF24">
    <property type="entry name" value="E3 UBIQUITIN-PROTEIN LIGASE UBR1"/>
    <property type="match status" value="1"/>
</dbReference>
<dbReference type="Gene3D" id="2.10.110.30">
    <property type="match status" value="1"/>
</dbReference>
<proteinExistence type="inferred from homology"/>
<dbReference type="InterPro" id="IPR003126">
    <property type="entry name" value="Znf_UBR"/>
</dbReference>
<evidence type="ECO:0000256" key="4">
    <source>
        <dbReference type="ARBA" id="ARBA00022833"/>
    </source>
</evidence>
<keyword evidence="6 8" id="KW-0808">Transferase</keyword>
<dbReference type="EC" id="2.3.2.27" evidence="6"/>
<dbReference type="Proteomes" id="UP001479436">
    <property type="component" value="Unassembled WGS sequence"/>
</dbReference>
<dbReference type="Pfam" id="PF02617">
    <property type="entry name" value="ClpS"/>
    <property type="match status" value="1"/>
</dbReference>
<evidence type="ECO:0000313" key="9">
    <source>
        <dbReference type="Proteomes" id="UP001479436"/>
    </source>
</evidence>
<comment type="similarity">
    <text evidence="6">Belongs to the E3 ubiquitin-protein ligase UBR1-like family.</text>
</comment>
<dbReference type="SMART" id="SM00396">
    <property type="entry name" value="ZnF_UBR1"/>
    <property type="match status" value="1"/>
</dbReference>
<keyword evidence="6" id="KW-0833">Ubl conjugation pathway</keyword>
<dbReference type="PANTHER" id="PTHR21497">
    <property type="entry name" value="UBIQUITIN LIGASE E3 ALPHA-RELATED"/>
    <property type="match status" value="1"/>
</dbReference>
<gene>
    <name evidence="8" type="primary">UBR1_4</name>
    <name evidence="8" type="ORF">K7432_006431</name>
</gene>
<evidence type="ECO:0000313" key="8">
    <source>
        <dbReference type="EMBL" id="KAK9765319.1"/>
    </source>
</evidence>
<evidence type="ECO:0000256" key="5">
    <source>
        <dbReference type="PROSITE-ProRule" id="PRU00508"/>
    </source>
</evidence>
<dbReference type="Gene3D" id="1.10.10.2670">
    <property type="entry name" value="E3 ubiquitin-protein ligase"/>
    <property type="match status" value="1"/>
</dbReference>
<feature type="non-terminal residue" evidence="8">
    <location>
        <position position="1"/>
    </location>
</feature>
<keyword evidence="2 6" id="KW-0479">Metal-binding</keyword>
<feature type="zinc finger region" description="UBR-type" evidence="5">
    <location>
        <begin position="28"/>
        <end position="100"/>
    </location>
</feature>
<dbReference type="Pfam" id="PF22960">
    <property type="entry name" value="WHD_UBR1"/>
    <property type="match status" value="1"/>
</dbReference>
<dbReference type="InterPro" id="IPR014719">
    <property type="entry name" value="Ribosomal_bL12_C/ClpS-like"/>
</dbReference>
<dbReference type="InterPro" id="IPR042065">
    <property type="entry name" value="E3_ELL-like"/>
</dbReference>
<comment type="function">
    <text evidence="6">Ubiquitin ligase protein which is a component of the N-end rule pathway. Recognizes and binds to proteins bearing specific N-terminal residues that are destabilizing according to the N-end rule, leading to their ubiquitination and subsequent degradation.</text>
</comment>
<dbReference type="Pfam" id="PF02207">
    <property type="entry name" value="zf-UBR"/>
    <property type="match status" value="1"/>
</dbReference>
<dbReference type="InterPro" id="IPR003769">
    <property type="entry name" value="ClpS_core"/>
</dbReference>